<dbReference type="GO" id="GO:0005886">
    <property type="term" value="C:plasma membrane"/>
    <property type="evidence" value="ECO:0007669"/>
    <property type="project" value="TreeGrafter"/>
</dbReference>
<dbReference type="SMART" id="SM00409">
    <property type="entry name" value="IG"/>
    <property type="match status" value="2"/>
</dbReference>
<keyword evidence="4" id="KW-0393">Immunoglobulin domain</keyword>
<feature type="domain" description="Ig-like" evidence="5">
    <location>
        <begin position="190"/>
        <end position="273"/>
    </location>
</feature>
<dbReference type="PANTHER" id="PTHR45080">
    <property type="entry name" value="CONTACTIN 5"/>
    <property type="match status" value="1"/>
</dbReference>
<dbReference type="SMART" id="SM00408">
    <property type="entry name" value="IGc2"/>
    <property type="match status" value="2"/>
</dbReference>
<dbReference type="InterPro" id="IPR050958">
    <property type="entry name" value="Cell_Adh-Cytoskel_Orgn"/>
</dbReference>
<dbReference type="PANTHER" id="PTHR45080:SF8">
    <property type="entry name" value="IG-LIKE DOMAIN-CONTAINING PROTEIN"/>
    <property type="match status" value="1"/>
</dbReference>
<dbReference type="EMBL" id="UYRR01036318">
    <property type="protein sequence ID" value="VDK66755.1"/>
    <property type="molecule type" value="Genomic_DNA"/>
</dbReference>
<evidence type="ECO:0000313" key="7">
    <source>
        <dbReference type="Proteomes" id="UP000267096"/>
    </source>
</evidence>
<keyword evidence="2" id="KW-0677">Repeat</keyword>
<reference evidence="8" key="1">
    <citation type="submission" date="2017-02" db="UniProtKB">
        <authorList>
            <consortium name="WormBaseParasite"/>
        </authorList>
    </citation>
    <scope>IDENTIFICATION</scope>
</reference>
<gene>
    <name evidence="6" type="ORF">ASIM_LOCUS18935</name>
</gene>
<dbReference type="InterPro" id="IPR003598">
    <property type="entry name" value="Ig_sub2"/>
</dbReference>
<proteinExistence type="predicted"/>
<dbReference type="Pfam" id="PF07679">
    <property type="entry name" value="I-set"/>
    <property type="match status" value="1"/>
</dbReference>
<dbReference type="InterPro" id="IPR003599">
    <property type="entry name" value="Ig_sub"/>
</dbReference>
<dbReference type="InterPro" id="IPR013098">
    <property type="entry name" value="Ig_I-set"/>
</dbReference>
<dbReference type="InterPro" id="IPR007110">
    <property type="entry name" value="Ig-like_dom"/>
</dbReference>
<evidence type="ECO:0000256" key="2">
    <source>
        <dbReference type="ARBA" id="ARBA00022737"/>
    </source>
</evidence>
<dbReference type="OrthoDB" id="5985519at2759"/>
<evidence type="ECO:0000256" key="4">
    <source>
        <dbReference type="ARBA" id="ARBA00023319"/>
    </source>
</evidence>
<feature type="domain" description="Ig-like" evidence="5">
    <location>
        <begin position="1"/>
        <end position="97"/>
    </location>
</feature>
<dbReference type="InterPro" id="IPR036179">
    <property type="entry name" value="Ig-like_dom_sf"/>
</dbReference>
<keyword evidence="3" id="KW-1015">Disulfide bond</keyword>
<evidence type="ECO:0000256" key="1">
    <source>
        <dbReference type="ARBA" id="ARBA00022729"/>
    </source>
</evidence>
<dbReference type="AlphaFoldDB" id="A0A0M3KEY7"/>
<keyword evidence="1" id="KW-0732">Signal</keyword>
<evidence type="ECO:0000313" key="6">
    <source>
        <dbReference type="EMBL" id="VDK66755.1"/>
    </source>
</evidence>
<sequence>MVNYTANLKESIVIPCNATGIPEPVVSWVKMPNIDIVANDESKPIFSFQCCGHLCILEYRILGTSLGIRNIAPEDDGFYHCIAKSNAGQAIGSRRVTVKLKCRYFDRKSFELYLVPIKDYKVIWVECDEMGNPVKTTYVPARGDVPEDGTNLLPWKQDYQDLPKNGTNGILIRCLPGVRGPRRVPIATAPHFTYSPRSQTVRLGSTVYLHCSAYGPPMPEIVWLKNGDRLAHEQSVEGHSTLRIDVHDTSASGTYVCMAQNVVGASRTQARITVDSNGPNSTEKRENIQHIALLTCFENGIPQREGVTWAIHGDQLNKDDEKIHLMNNGSLVIFDANNVSV</sequence>
<dbReference type="Gene3D" id="2.60.40.10">
    <property type="entry name" value="Immunoglobulins"/>
    <property type="match status" value="2"/>
</dbReference>
<evidence type="ECO:0000259" key="5">
    <source>
        <dbReference type="PROSITE" id="PS50835"/>
    </source>
</evidence>
<dbReference type="SUPFAM" id="SSF48726">
    <property type="entry name" value="Immunoglobulin"/>
    <property type="match status" value="2"/>
</dbReference>
<protein>
    <submittedName>
        <fullName evidence="8">Ig-like domain-containing protein</fullName>
    </submittedName>
</protein>
<dbReference type="PROSITE" id="PS50835">
    <property type="entry name" value="IG_LIKE"/>
    <property type="match status" value="2"/>
</dbReference>
<evidence type="ECO:0000313" key="8">
    <source>
        <dbReference type="WBParaSite" id="ASIM_0001954601-mRNA-1"/>
    </source>
</evidence>
<dbReference type="GO" id="GO:0007156">
    <property type="term" value="P:homophilic cell adhesion via plasma membrane adhesion molecules"/>
    <property type="evidence" value="ECO:0007669"/>
    <property type="project" value="TreeGrafter"/>
</dbReference>
<name>A0A0M3KEY7_ANISI</name>
<organism evidence="8">
    <name type="scientific">Anisakis simplex</name>
    <name type="common">Herring worm</name>
    <dbReference type="NCBI Taxonomy" id="6269"/>
    <lineage>
        <taxon>Eukaryota</taxon>
        <taxon>Metazoa</taxon>
        <taxon>Ecdysozoa</taxon>
        <taxon>Nematoda</taxon>
        <taxon>Chromadorea</taxon>
        <taxon>Rhabditida</taxon>
        <taxon>Spirurina</taxon>
        <taxon>Ascaridomorpha</taxon>
        <taxon>Ascaridoidea</taxon>
        <taxon>Anisakidae</taxon>
        <taxon>Anisakis</taxon>
        <taxon>Anisakis simplex complex</taxon>
    </lineage>
</organism>
<dbReference type="Proteomes" id="UP000267096">
    <property type="component" value="Unassembled WGS sequence"/>
</dbReference>
<accession>A0A0M3KEY7</accession>
<dbReference type="WBParaSite" id="ASIM_0001954601-mRNA-1">
    <property type="protein sequence ID" value="ASIM_0001954601-mRNA-1"/>
    <property type="gene ID" value="ASIM_0001954601"/>
</dbReference>
<dbReference type="Pfam" id="PF13927">
    <property type="entry name" value="Ig_3"/>
    <property type="match status" value="1"/>
</dbReference>
<keyword evidence="7" id="KW-1185">Reference proteome</keyword>
<dbReference type="InterPro" id="IPR013783">
    <property type="entry name" value="Ig-like_fold"/>
</dbReference>
<dbReference type="FunFam" id="2.60.40.10:FF:000032">
    <property type="entry name" value="palladin isoform X1"/>
    <property type="match status" value="1"/>
</dbReference>
<evidence type="ECO:0000256" key="3">
    <source>
        <dbReference type="ARBA" id="ARBA00023157"/>
    </source>
</evidence>
<reference evidence="6 7" key="2">
    <citation type="submission" date="2018-11" db="EMBL/GenBank/DDBJ databases">
        <authorList>
            <consortium name="Pathogen Informatics"/>
        </authorList>
    </citation>
    <scope>NUCLEOTIDE SEQUENCE [LARGE SCALE GENOMIC DNA]</scope>
</reference>